<name>A0A3G5ABA9_9VIRU</name>
<proteinExistence type="predicted"/>
<sequence length="215" mass="24431">MAATPIESKFIPEKILELVALTPKILLFEKVSGALGIDAKYHAFLRVFLESRDFKISWSDRDNDWQIFVMDSQMSLFVNAVIDCNKEIIKKFGNYTLSLVGPEIRKRFAAHRVELWKTEEETPGSCGIHDSIPIKSIPKFVPEATVECESENFIIFRINCSAHSLLVKYDCDFAHGEAVRKAVRDFSTRDSIDLFLMLDLVQTVLGGEIVNISNR</sequence>
<gene>
    <name evidence="1" type="ORF">Hyperionvirus4_108</name>
</gene>
<evidence type="ECO:0000313" key="1">
    <source>
        <dbReference type="EMBL" id="AYV83143.1"/>
    </source>
</evidence>
<protein>
    <submittedName>
        <fullName evidence="1">Uncharacterized protein</fullName>
    </submittedName>
</protein>
<organism evidence="1">
    <name type="scientific">Hyperionvirus sp</name>
    <dbReference type="NCBI Taxonomy" id="2487770"/>
    <lineage>
        <taxon>Viruses</taxon>
        <taxon>Varidnaviria</taxon>
        <taxon>Bamfordvirae</taxon>
        <taxon>Nucleocytoviricota</taxon>
        <taxon>Megaviricetes</taxon>
        <taxon>Imitervirales</taxon>
        <taxon>Mimiviridae</taxon>
        <taxon>Klosneuvirinae</taxon>
    </lineage>
</organism>
<accession>A0A3G5ABA9</accession>
<dbReference type="EMBL" id="MK072386">
    <property type="protein sequence ID" value="AYV83143.1"/>
    <property type="molecule type" value="Genomic_DNA"/>
</dbReference>
<reference evidence="1" key="1">
    <citation type="submission" date="2018-10" db="EMBL/GenBank/DDBJ databases">
        <title>Hidden diversity of soil giant viruses.</title>
        <authorList>
            <person name="Schulz F."/>
            <person name="Alteio L."/>
            <person name="Goudeau D."/>
            <person name="Ryan E.M."/>
            <person name="Malmstrom R.R."/>
            <person name="Blanchard J."/>
            <person name="Woyke T."/>
        </authorList>
    </citation>
    <scope>NUCLEOTIDE SEQUENCE</scope>
    <source>
        <strain evidence="1">HYV1</strain>
    </source>
</reference>